<dbReference type="SUPFAM" id="SSF54236">
    <property type="entry name" value="Ubiquitin-like"/>
    <property type="match status" value="1"/>
</dbReference>
<comment type="subcellular location">
    <subcellularLocation>
        <location evidence="2">Cytoplasm</location>
        <location evidence="2">Perinuclear region</location>
    </subcellularLocation>
    <subcellularLocation>
        <location evidence="1">Nucleus membrane</location>
        <topology evidence="1">Peripheral membrane protein</topology>
        <orientation evidence="1">Cytoplasmic side</orientation>
    </subcellularLocation>
</comment>
<evidence type="ECO:0000256" key="3">
    <source>
        <dbReference type="ARBA" id="ARBA00011025"/>
    </source>
</evidence>
<name>A0A9P7YXA9_9HELO</name>
<evidence type="ECO:0000256" key="2">
    <source>
        <dbReference type="ARBA" id="ARBA00004556"/>
    </source>
</evidence>
<evidence type="ECO:0000256" key="4">
    <source>
        <dbReference type="ARBA" id="ARBA00019709"/>
    </source>
</evidence>
<comment type="caution">
    <text evidence="10">The sequence shown here is derived from an EMBL/GenBank/DDBJ whole genome shotgun (WGS) entry which is preliminary data.</text>
</comment>
<dbReference type="Pfam" id="PF05021">
    <property type="entry name" value="NPL4"/>
    <property type="match status" value="1"/>
</dbReference>
<dbReference type="InterPro" id="IPR024682">
    <property type="entry name" value="Npl4_Ub-like_dom"/>
</dbReference>
<evidence type="ECO:0000256" key="5">
    <source>
        <dbReference type="ARBA" id="ARBA00022816"/>
    </source>
</evidence>
<keyword evidence="5" id="KW-0813">Transport</keyword>
<sequence>MLLRFRGPDGTVRITVEPSYTFSQVAENLAEALPDTVDFNTLSLSNSPTAENKKLLIDVVNVKVSQIGLGHGDIVFINYQEKSAQTNGNSTPFASSSTPLAHRLNGQPVSQDEHLSLEPLAPISPAAIIKSPWEVVKQSALDDRLDRQDGKIPRKFDQKMCRHGSKGMCDYCMPLEPFNADYLKEKKIKNLSFHSHLRKINSATNKPELGSSFMPPLTEPYYRVKKVCPSGHPQWPEGICTKCQPSAITLQPQPFRMVDHVEFADASLINNLLNYWRMSGSQRLGYLYGCYAEYTEVPLGVKAVVEAIYEPPQINEADGITLNEWTNEAEIDELARQCGLQRVGVIWTDLIDAGAGNGSVICKRHIDSYYLASQEIVFSARLQAVHPKPTKWCDTGRFGSNFVTCVISGDEEGQIAISSYQVSNSGVEMVRADIIEPSADPTVMIVLSEDDDGEQDKSRYIPEVFYRKVNEYGAQVQENAKPSFPVEYLLVTLTHGFPDDASKKPLFMAKSPGFPIENRLAIGEEPDFRKLAEVLGISGSKSTQGVLAISDFHLLCFIHEGSYLSKDEESLLCRVATEHDKADGLALTKTDGWATLLAVIESSIGSYPSKRLSPDDDSEPLAKRVRGVRIV</sequence>
<dbReference type="GO" id="GO:0006511">
    <property type="term" value="P:ubiquitin-dependent protein catabolic process"/>
    <property type="evidence" value="ECO:0007669"/>
    <property type="project" value="InterPro"/>
</dbReference>
<keyword evidence="5" id="KW-0509">mRNA transport</keyword>
<dbReference type="InterPro" id="IPR029071">
    <property type="entry name" value="Ubiquitin-like_domsf"/>
</dbReference>
<dbReference type="GO" id="GO:0051028">
    <property type="term" value="P:mRNA transport"/>
    <property type="evidence" value="ECO:0007669"/>
    <property type="project" value="UniProtKB-KW"/>
</dbReference>
<dbReference type="AlphaFoldDB" id="A0A9P7YXA9"/>
<accession>A0A9P7YXA9</accession>
<dbReference type="Pfam" id="PF11543">
    <property type="entry name" value="UN_NPL4"/>
    <property type="match status" value="1"/>
</dbReference>
<proteinExistence type="inferred from homology"/>
<organism evidence="10 11">
    <name type="scientific">Calycina marina</name>
    <dbReference type="NCBI Taxonomy" id="1763456"/>
    <lineage>
        <taxon>Eukaryota</taxon>
        <taxon>Fungi</taxon>
        <taxon>Dikarya</taxon>
        <taxon>Ascomycota</taxon>
        <taxon>Pezizomycotina</taxon>
        <taxon>Leotiomycetes</taxon>
        <taxon>Helotiales</taxon>
        <taxon>Pezizellaceae</taxon>
        <taxon>Calycina</taxon>
    </lineage>
</organism>
<dbReference type="Proteomes" id="UP000887226">
    <property type="component" value="Unassembled WGS sequence"/>
</dbReference>
<comment type="function">
    <text evidence="7">Involved in the import of nuclear-targeted proteins into the nucleus and the export of poly(A) RNA out of the nucleus. Has a role in the endoplasmic reticulum-associated degradation (ERAD) pathway.</text>
</comment>
<evidence type="ECO:0000313" key="11">
    <source>
        <dbReference type="Proteomes" id="UP000887226"/>
    </source>
</evidence>
<gene>
    <name evidence="10" type="ORF">BJ878DRAFT_429452</name>
</gene>
<reference evidence="10" key="1">
    <citation type="journal article" date="2021" name="IMA Fungus">
        <title>Genomic characterization of three marine fungi, including Emericellopsis atlantica sp. nov. with signatures of a generalist lifestyle and marine biomass degradation.</title>
        <authorList>
            <person name="Hagestad O.C."/>
            <person name="Hou L."/>
            <person name="Andersen J.H."/>
            <person name="Hansen E.H."/>
            <person name="Altermark B."/>
            <person name="Li C."/>
            <person name="Kuhnert E."/>
            <person name="Cox R.J."/>
            <person name="Crous P.W."/>
            <person name="Spatafora J.W."/>
            <person name="Lail K."/>
            <person name="Amirebrahimi M."/>
            <person name="Lipzen A."/>
            <person name="Pangilinan J."/>
            <person name="Andreopoulos W."/>
            <person name="Hayes R.D."/>
            <person name="Ng V."/>
            <person name="Grigoriev I.V."/>
            <person name="Jackson S.A."/>
            <person name="Sutton T.D.S."/>
            <person name="Dobson A.D.W."/>
            <person name="Rama T."/>
        </authorList>
    </citation>
    <scope>NUCLEOTIDE SEQUENCE</scope>
    <source>
        <strain evidence="10">TRa3180A</strain>
    </source>
</reference>
<evidence type="ECO:0000256" key="6">
    <source>
        <dbReference type="ARBA" id="ARBA00023010"/>
    </source>
</evidence>
<dbReference type="GO" id="GO:0031625">
    <property type="term" value="F:ubiquitin protein ligase binding"/>
    <property type="evidence" value="ECO:0007669"/>
    <property type="project" value="TreeGrafter"/>
</dbReference>
<dbReference type="PANTHER" id="PTHR12710">
    <property type="entry name" value="NUCLEAR PROTEIN LOCALIZATION 4"/>
    <property type="match status" value="1"/>
</dbReference>
<dbReference type="GO" id="GO:0015031">
    <property type="term" value="P:protein transport"/>
    <property type="evidence" value="ECO:0007669"/>
    <property type="project" value="UniProtKB-KW"/>
</dbReference>
<dbReference type="InterPro" id="IPR007716">
    <property type="entry name" value="NPL4_Zn-bd_put"/>
</dbReference>
<dbReference type="PIRSF" id="PIRSF010052">
    <property type="entry name" value="Polyub_prc_Npl4"/>
    <property type="match status" value="1"/>
</dbReference>
<dbReference type="PROSITE" id="PS50249">
    <property type="entry name" value="MPN"/>
    <property type="match status" value="1"/>
</dbReference>
<dbReference type="OrthoDB" id="10251089at2759"/>
<dbReference type="InterPro" id="IPR007717">
    <property type="entry name" value="NPL4_C"/>
</dbReference>
<keyword evidence="6" id="KW-0653">Protein transport</keyword>
<dbReference type="InterPro" id="IPR016563">
    <property type="entry name" value="Npl4"/>
</dbReference>
<dbReference type="CDD" id="cd08061">
    <property type="entry name" value="MPN_NPL4"/>
    <property type="match status" value="1"/>
</dbReference>
<feature type="domain" description="MPN" evidence="9">
    <location>
        <begin position="261"/>
        <end position="398"/>
    </location>
</feature>
<keyword evidence="6" id="KW-0811">Translocation</keyword>
<dbReference type="GO" id="GO:0031965">
    <property type="term" value="C:nuclear membrane"/>
    <property type="evidence" value="ECO:0007669"/>
    <property type="project" value="UniProtKB-SubCell"/>
</dbReference>
<protein>
    <recommendedName>
        <fullName evidence="4">Nuclear protein localization protein 4</fullName>
    </recommendedName>
</protein>
<feature type="compositionally biased region" description="Polar residues" evidence="8">
    <location>
        <begin position="87"/>
        <end position="99"/>
    </location>
</feature>
<keyword evidence="11" id="KW-1185">Reference proteome</keyword>
<dbReference type="Pfam" id="PF05020">
    <property type="entry name" value="zf-NPL4"/>
    <property type="match status" value="1"/>
</dbReference>
<evidence type="ECO:0000313" key="10">
    <source>
        <dbReference type="EMBL" id="KAG9240828.1"/>
    </source>
</evidence>
<evidence type="ECO:0000259" key="9">
    <source>
        <dbReference type="PROSITE" id="PS50249"/>
    </source>
</evidence>
<dbReference type="GO" id="GO:0043130">
    <property type="term" value="F:ubiquitin binding"/>
    <property type="evidence" value="ECO:0007669"/>
    <property type="project" value="TreeGrafter"/>
</dbReference>
<dbReference type="EMBL" id="MU254334">
    <property type="protein sequence ID" value="KAG9240828.1"/>
    <property type="molecule type" value="Genomic_DNA"/>
</dbReference>
<dbReference type="GO" id="GO:0048471">
    <property type="term" value="C:perinuclear region of cytoplasm"/>
    <property type="evidence" value="ECO:0007669"/>
    <property type="project" value="UniProtKB-SubCell"/>
</dbReference>
<evidence type="ECO:0000256" key="1">
    <source>
        <dbReference type="ARBA" id="ARBA00004335"/>
    </source>
</evidence>
<comment type="similarity">
    <text evidence="3">Belongs to the NPL4 family.</text>
</comment>
<dbReference type="CDD" id="cd17055">
    <property type="entry name" value="Ubl_AtNPL4_like"/>
    <property type="match status" value="1"/>
</dbReference>
<dbReference type="Gene3D" id="3.10.20.90">
    <property type="entry name" value="Phosphatidylinositol 3-kinase Catalytic Subunit, Chain A, domain 1"/>
    <property type="match status" value="1"/>
</dbReference>
<dbReference type="PANTHER" id="PTHR12710:SF0">
    <property type="entry name" value="NUCLEAR PROTEIN LOCALIZATION PROTEIN 4 HOMOLOG"/>
    <property type="match status" value="1"/>
</dbReference>
<evidence type="ECO:0000256" key="7">
    <source>
        <dbReference type="ARBA" id="ARBA00024703"/>
    </source>
</evidence>
<dbReference type="InterPro" id="IPR037518">
    <property type="entry name" value="MPN"/>
</dbReference>
<evidence type="ECO:0000256" key="8">
    <source>
        <dbReference type="SAM" id="MobiDB-lite"/>
    </source>
</evidence>
<feature type="region of interest" description="Disordered" evidence="8">
    <location>
        <begin position="87"/>
        <end position="109"/>
    </location>
</feature>